<dbReference type="OrthoDB" id="415532at2759"/>
<gene>
    <name evidence="2" type="ORF">BDK51DRAFT_43006</name>
</gene>
<proteinExistence type="predicted"/>
<evidence type="ECO:0000313" key="2">
    <source>
        <dbReference type="EMBL" id="RKO94161.1"/>
    </source>
</evidence>
<reference evidence="3" key="1">
    <citation type="journal article" date="2018" name="Nat. Microbiol.">
        <title>Leveraging single-cell genomics to expand the fungal tree of life.</title>
        <authorList>
            <person name="Ahrendt S.R."/>
            <person name="Quandt C.A."/>
            <person name="Ciobanu D."/>
            <person name="Clum A."/>
            <person name="Salamov A."/>
            <person name="Andreopoulos B."/>
            <person name="Cheng J.F."/>
            <person name="Woyke T."/>
            <person name="Pelin A."/>
            <person name="Henrissat B."/>
            <person name="Reynolds N.K."/>
            <person name="Benny G.L."/>
            <person name="Smith M.E."/>
            <person name="James T.Y."/>
            <person name="Grigoriev I.V."/>
        </authorList>
    </citation>
    <scope>NUCLEOTIDE SEQUENCE [LARGE SCALE GENOMIC DNA]</scope>
</reference>
<protein>
    <submittedName>
        <fullName evidence="2">Uncharacterized protein</fullName>
    </submittedName>
</protein>
<dbReference type="InterPro" id="IPR025340">
    <property type="entry name" value="DUF4246"/>
</dbReference>
<accession>A0A4P9WM68</accession>
<dbReference type="EMBL" id="KZ993988">
    <property type="protein sequence ID" value="RKO94161.1"/>
    <property type="molecule type" value="Genomic_DNA"/>
</dbReference>
<sequence>MSQASVDAFKRGVKAKSAWKSKVRNTAIACKYVQQGIELGLAPHLADLAITDLLRDTIRSTVSSSRWSPARPRPLPRAPERVGSCHPRRANRGGNRRQRNRLRPAPRRLRSPLGRAPATTIYIRLLVNHTPDCPRRATNMTGRHAGDPIGRQSLVRIVQGPSRVPGINTMRALYAKRIPPEALALLEERFARLLHGESGAVALQVRTVDGAVPPAVRDLLAWYLDAIAAREVQDFHPGSEGKVQDLIHPSLDPLVEGHTRL</sequence>
<dbReference type="Proteomes" id="UP000269721">
    <property type="component" value="Unassembled WGS sequence"/>
</dbReference>
<name>A0A4P9WM68_9FUNG</name>
<evidence type="ECO:0000256" key="1">
    <source>
        <dbReference type="SAM" id="MobiDB-lite"/>
    </source>
</evidence>
<organism evidence="2 3">
    <name type="scientific">Blyttiomyces helicus</name>
    <dbReference type="NCBI Taxonomy" id="388810"/>
    <lineage>
        <taxon>Eukaryota</taxon>
        <taxon>Fungi</taxon>
        <taxon>Fungi incertae sedis</taxon>
        <taxon>Chytridiomycota</taxon>
        <taxon>Chytridiomycota incertae sedis</taxon>
        <taxon>Chytridiomycetes</taxon>
        <taxon>Chytridiomycetes incertae sedis</taxon>
        <taxon>Blyttiomyces</taxon>
    </lineage>
</organism>
<feature type="region of interest" description="Disordered" evidence="1">
    <location>
        <begin position="61"/>
        <end position="113"/>
    </location>
</feature>
<dbReference type="PANTHER" id="PTHR33119:SF1">
    <property type="entry name" value="FE2OG DIOXYGENASE DOMAIN-CONTAINING PROTEIN"/>
    <property type="match status" value="1"/>
</dbReference>
<evidence type="ECO:0000313" key="3">
    <source>
        <dbReference type="Proteomes" id="UP000269721"/>
    </source>
</evidence>
<dbReference type="AlphaFoldDB" id="A0A4P9WM68"/>
<dbReference type="PANTHER" id="PTHR33119">
    <property type="entry name" value="IFI3P"/>
    <property type="match status" value="1"/>
</dbReference>
<feature type="compositionally biased region" description="Basic residues" evidence="1">
    <location>
        <begin position="86"/>
        <end position="110"/>
    </location>
</feature>
<keyword evidence="3" id="KW-1185">Reference proteome</keyword>